<gene>
    <name evidence="8" type="ORF">METZ01_LOCUS449631</name>
</gene>
<dbReference type="PANTHER" id="PTHR30252:SF0">
    <property type="entry name" value="PEPTIDE TRANSPORTER CSTA"/>
    <property type="match status" value="1"/>
</dbReference>
<feature type="domain" description="CstA N-terminal" evidence="7">
    <location>
        <begin position="3"/>
        <end position="162"/>
    </location>
</feature>
<sequence length="163" mass="17997">MSSVIIVIVSFILFALGYTFYSKYLSSKIFDLDDNETTPAHNQNDGIDFVPTKKHILFGHHFTSIAGAAPIIGPCIAVYWGWLPAILWVVLGTIFMGAVHDFGALVISLKEKGKSVADISSKVINKRVRIMFLIFIMCLTWLVLAVFANAIAGLFKKYPTAVL</sequence>
<keyword evidence="5 6" id="KW-0472">Membrane</keyword>
<feature type="transmembrane region" description="Helical" evidence="6">
    <location>
        <begin position="86"/>
        <end position="109"/>
    </location>
</feature>
<organism evidence="8">
    <name type="scientific">marine metagenome</name>
    <dbReference type="NCBI Taxonomy" id="408172"/>
    <lineage>
        <taxon>unclassified sequences</taxon>
        <taxon>metagenomes</taxon>
        <taxon>ecological metagenomes</taxon>
    </lineage>
</organism>
<evidence type="ECO:0000256" key="1">
    <source>
        <dbReference type="ARBA" id="ARBA00004651"/>
    </source>
</evidence>
<comment type="subcellular location">
    <subcellularLocation>
        <location evidence="1">Cell membrane</location>
        <topology evidence="1">Multi-pass membrane protein</topology>
    </subcellularLocation>
</comment>
<evidence type="ECO:0000256" key="6">
    <source>
        <dbReference type="SAM" id="Phobius"/>
    </source>
</evidence>
<evidence type="ECO:0000256" key="3">
    <source>
        <dbReference type="ARBA" id="ARBA00022692"/>
    </source>
</evidence>
<feature type="non-terminal residue" evidence="8">
    <location>
        <position position="163"/>
    </location>
</feature>
<accession>A0A382ZMJ5</accession>
<dbReference type="EMBL" id="UINC01185195">
    <property type="protein sequence ID" value="SVD96777.1"/>
    <property type="molecule type" value="Genomic_DNA"/>
</dbReference>
<reference evidence="8" key="1">
    <citation type="submission" date="2018-05" db="EMBL/GenBank/DDBJ databases">
        <authorList>
            <person name="Lanie J.A."/>
            <person name="Ng W.-L."/>
            <person name="Kazmierczak K.M."/>
            <person name="Andrzejewski T.M."/>
            <person name="Davidsen T.M."/>
            <person name="Wayne K.J."/>
            <person name="Tettelin H."/>
            <person name="Glass J.I."/>
            <person name="Rusch D."/>
            <person name="Podicherti R."/>
            <person name="Tsui H.-C.T."/>
            <person name="Winkler M.E."/>
        </authorList>
    </citation>
    <scope>NUCLEOTIDE SEQUENCE</scope>
</reference>
<keyword evidence="3 6" id="KW-0812">Transmembrane</keyword>
<dbReference type="GO" id="GO:0005886">
    <property type="term" value="C:plasma membrane"/>
    <property type="evidence" value="ECO:0007669"/>
    <property type="project" value="UniProtKB-SubCell"/>
</dbReference>
<dbReference type="Pfam" id="PF02554">
    <property type="entry name" value="CstA"/>
    <property type="match status" value="1"/>
</dbReference>
<dbReference type="AlphaFoldDB" id="A0A382ZMJ5"/>
<dbReference type="InterPro" id="IPR003706">
    <property type="entry name" value="CstA_N"/>
</dbReference>
<keyword evidence="4 6" id="KW-1133">Transmembrane helix</keyword>
<evidence type="ECO:0000256" key="2">
    <source>
        <dbReference type="ARBA" id="ARBA00022475"/>
    </source>
</evidence>
<name>A0A382ZMJ5_9ZZZZ</name>
<feature type="transmembrane region" description="Helical" evidence="6">
    <location>
        <begin position="6"/>
        <end position="25"/>
    </location>
</feature>
<evidence type="ECO:0000259" key="7">
    <source>
        <dbReference type="Pfam" id="PF02554"/>
    </source>
</evidence>
<evidence type="ECO:0000313" key="8">
    <source>
        <dbReference type="EMBL" id="SVD96777.1"/>
    </source>
</evidence>
<keyword evidence="2" id="KW-1003">Cell membrane</keyword>
<evidence type="ECO:0000256" key="4">
    <source>
        <dbReference type="ARBA" id="ARBA00022989"/>
    </source>
</evidence>
<feature type="transmembrane region" description="Helical" evidence="6">
    <location>
        <begin position="62"/>
        <end position="80"/>
    </location>
</feature>
<proteinExistence type="predicted"/>
<evidence type="ECO:0000256" key="5">
    <source>
        <dbReference type="ARBA" id="ARBA00023136"/>
    </source>
</evidence>
<dbReference type="PANTHER" id="PTHR30252">
    <property type="entry name" value="INNER MEMBRANE PEPTIDE TRANSPORTER"/>
    <property type="match status" value="1"/>
</dbReference>
<protein>
    <recommendedName>
        <fullName evidence="7">CstA N-terminal domain-containing protein</fullName>
    </recommendedName>
</protein>
<dbReference type="InterPro" id="IPR051605">
    <property type="entry name" value="CstA"/>
</dbReference>
<dbReference type="GO" id="GO:0009267">
    <property type="term" value="P:cellular response to starvation"/>
    <property type="evidence" value="ECO:0007669"/>
    <property type="project" value="InterPro"/>
</dbReference>
<feature type="transmembrane region" description="Helical" evidence="6">
    <location>
        <begin position="130"/>
        <end position="155"/>
    </location>
</feature>